<reference evidence="1 2" key="1">
    <citation type="submission" date="2019-02" db="EMBL/GenBank/DDBJ databases">
        <title>Deep-cultivation of Planctomycetes and their phenomic and genomic characterization uncovers novel biology.</title>
        <authorList>
            <person name="Wiegand S."/>
            <person name="Jogler M."/>
            <person name="Boedeker C."/>
            <person name="Pinto D."/>
            <person name="Vollmers J."/>
            <person name="Rivas-Marin E."/>
            <person name="Kohn T."/>
            <person name="Peeters S.H."/>
            <person name="Heuer A."/>
            <person name="Rast P."/>
            <person name="Oberbeckmann S."/>
            <person name="Bunk B."/>
            <person name="Jeske O."/>
            <person name="Meyerdierks A."/>
            <person name="Storesund J.E."/>
            <person name="Kallscheuer N."/>
            <person name="Luecker S."/>
            <person name="Lage O.M."/>
            <person name="Pohl T."/>
            <person name="Merkel B.J."/>
            <person name="Hornburger P."/>
            <person name="Mueller R.-W."/>
            <person name="Bruemmer F."/>
            <person name="Labrenz M."/>
            <person name="Spormann A.M."/>
            <person name="Op den Camp H."/>
            <person name="Overmann J."/>
            <person name="Amann R."/>
            <person name="Jetten M.S.M."/>
            <person name="Mascher T."/>
            <person name="Medema M.H."/>
            <person name="Devos D.P."/>
            <person name="Kaster A.-K."/>
            <person name="Ovreas L."/>
            <person name="Rohde M."/>
            <person name="Galperin M.Y."/>
            <person name="Jogler C."/>
        </authorList>
    </citation>
    <scope>NUCLEOTIDE SEQUENCE [LARGE SCALE GENOMIC DNA]</scope>
    <source>
        <strain evidence="1 2">Spa11</strain>
    </source>
</reference>
<dbReference type="AlphaFoldDB" id="A0A518K2K1"/>
<name>A0A518K2K1_9BACT</name>
<keyword evidence="2" id="KW-1185">Reference proteome</keyword>
<proteinExistence type="predicted"/>
<evidence type="ECO:0000313" key="1">
    <source>
        <dbReference type="EMBL" id="QDV71999.1"/>
    </source>
</evidence>
<dbReference type="Proteomes" id="UP000316426">
    <property type="component" value="Chromosome"/>
</dbReference>
<evidence type="ECO:0000313" key="2">
    <source>
        <dbReference type="Proteomes" id="UP000316426"/>
    </source>
</evidence>
<dbReference type="KEGG" id="bmei:Spa11_01690"/>
<sequence>MASAARSYVAPHLGIAPDGGVILAVTAGNAANPWFEAIGGIAWATIGGVFSVTAVVRRHAAVQTQIPSGYPLR</sequence>
<protein>
    <submittedName>
        <fullName evidence="1">Uncharacterized protein</fullName>
    </submittedName>
</protein>
<gene>
    <name evidence="1" type="ORF">Spa11_01690</name>
</gene>
<organism evidence="1 2">
    <name type="scientific">Botrimarina mediterranea</name>
    <dbReference type="NCBI Taxonomy" id="2528022"/>
    <lineage>
        <taxon>Bacteria</taxon>
        <taxon>Pseudomonadati</taxon>
        <taxon>Planctomycetota</taxon>
        <taxon>Planctomycetia</taxon>
        <taxon>Pirellulales</taxon>
        <taxon>Lacipirellulaceae</taxon>
        <taxon>Botrimarina</taxon>
    </lineage>
</organism>
<dbReference type="EMBL" id="CP036349">
    <property type="protein sequence ID" value="QDV71999.1"/>
    <property type="molecule type" value="Genomic_DNA"/>
</dbReference>
<accession>A0A518K2K1</accession>